<dbReference type="RefSeq" id="WP_085424121.1">
    <property type="nucleotide sequence ID" value="NZ_FXAF01000011.1"/>
</dbReference>
<sequence length="135" mass="15038">MFDLANFETFDFEQISELEIMHPVTGQPTGLIVGVRSYRSEAVKRVQRRLGNAAILANKKNPRKAGTVEEVEEKTNEIVAAAVAHWNMMNNGQPVPATPESVMAIISQPKFFFIAEQIDARADEDARFMTPSQTS</sequence>
<reference evidence="2" key="1">
    <citation type="submission" date="2017-04" db="EMBL/GenBank/DDBJ databases">
        <authorList>
            <person name="Varghese N."/>
            <person name="Submissions S."/>
        </authorList>
    </citation>
    <scope>NUCLEOTIDE SEQUENCE [LARGE SCALE GENOMIC DNA]</scope>
    <source>
        <strain evidence="2">B4P</strain>
    </source>
</reference>
<evidence type="ECO:0000313" key="1">
    <source>
        <dbReference type="EMBL" id="SMF65920.1"/>
    </source>
</evidence>
<keyword evidence="2" id="KW-1185">Reference proteome</keyword>
<accession>A0A1X7G8L1</accession>
<dbReference type="AlphaFoldDB" id="A0A1X7G8L1"/>
<dbReference type="EMBL" id="FXAF01000011">
    <property type="protein sequence ID" value="SMF65920.1"/>
    <property type="molecule type" value="Genomic_DNA"/>
</dbReference>
<proteinExistence type="predicted"/>
<protein>
    <submittedName>
        <fullName evidence="1">Uncharacterized protein</fullName>
    </submittedName>
</protein>
<name>A0A1X7G8L1_9HYPH</name>
<organism evidence="1 2">
    <name type="scientific">Xaviernesmea oryzae</name>
    <dbReference type="NCBI Taxonomy" id="464029"/>
    <lineage>
        <taxon>Bacteria</taxon>
        <taxon>Pseudomonadati</taxon>
        <taxon>Pseudomonadota</taxon>
        <taxon>Alphaproteobacteria</taxon>
        <taxon>Hyphomicrobiales</taxon>
        <taxon>Rhizobiaceae</taxon>
        <taxon>Rhizobium/Agrobacterium group</taxon>
        <taxon>Xaviernesmea</taxon>
    </lineage>
</organism>
<gene>
    <name evidence="1" type="ORF">SAMN02982989_3420</name>
</gene>
<dbReference type="STRING" id="464029.SAMN02982989_3420"/>
<dbReference type="OrthoDB" id="8371138at2"/>
<dbReference type="Proteomes" id="UP000192903">
    <property type="component" value="Unassembled WGS sequence"/>
</dbReference>
<evidence type="ECO:0000313" key="2">
    <source>
        <dbReference type="Proteomes" id="UP000192903"/>
    </source>
</evidence>